<name>A0A2N6PHE7_9MICO</name>
<evidence type="ECO:0000256" key="5">
    <source>
        <dbReference type="ARBA" id="ARBA00023002"/>
    </source>
</evidence>
<keyword evidence="5" id="KW-0560">Oxidoreductase</keyword>
<dbReference type="EMBL" id="PNFZ01000003">
    <property type="protein sequence ID" value="PMB98093.1"/>
    <property type="molecule type" value="Genomic_DNA"/>
</dbReference>
<dbReference type="SUPFAM" id="SSF47203">
    <property type="entry name" value="Acyl-CoA dehydrogenase C-terminal domain-like"/>
    <property type="match status" value="1"/>
</dbReference>
<keyword evidence="9" id="KW-1185">Reference proteome</keyword>
<dbReference type="PANTHER" id="PTHR43884">
    <property type="entry name" value="ACYL-COA DEHYDROGENASE"/>
    <property type="match status" value="1"/>
</dbReference>
<dbReference type="Gene3D" id="1.20.140.10">
    <property type="entry name" value="Butyryl-CoA Dehydrogenase, subunit A, domain 3"/>
    <property type="match status" value="1"/>
</dbReference>
<dbReference type="InterPro" id="IPR013786">
    <property type="entry name" value="AcylCoA_DH/ox_N"/>
</dbReference>
<feature type="domain" description="Acyl-CoA dehydrogenase/oxidase C-terminal" evidence="6">
    <location>
        <begin position="190"/>
        <end position="301"/>
    </location>
</feature>
<dbReference type="Gene3D" id="1.10.540.10">
    <property type="entry name" value="Acyl-CoA dehydrogenase/oxidase, N-terminal domain"/>
    <property type="match status" value="1"/>
</dbReference>
<sequence>MQNQMSETQKEFAKAARNALAKNCTLEHVSSVYEAHRVGSSACVERSAIRRGVEEVGAFGILVPEDVGGVGLTEVEALLFCYEAGYAALPLPIASTLWSAPILAATGVVQPDAWASVAMVQADGRVAYCTDADYLLDFCADGASIRRVLDVDEVDDVVDWARPVGSVVPGDLTLQIGQREADQARVFMKLGSAAYMLGLAQRALDLTVEYVTDRVQFGVPVGSFQAVKHQLADAHIAIASSEPVLWHASASLSRAFSELELASAQLLIGRAAMKVGRVAIQCHGGMGYTTEYPLHLICKRIWSVEGVMGERDKNVFRIADHLGLNSI</sequence>
<dbReference type="Proteomes" id="UP000235703">
    <property type="component" value="Unassembled WGS sequence"/>
</dbReference>
<dbReference type="Pfam" id="PF00441">
    <property type="entry name" value="Acyl-CoA_dh_1"/>
    <property type="match status" value="1"/>
</dbReference>
<organism evidence="8 9">
    <name type="scientific">Brevibacterium luteolum</name>
    <dbReference type="NCBI Taxonomy" id="199591"/>
    <lineage>
        <taxon>Bacteria</taxon>
        <taxon>Bacillati</taxon>
        <taxon>Actinomycetota</taxon>
        <taxon>Actinomycetes</taxon>
        <taxon>Micrococcales</taxon>
        <taxon>Brevibacteriaceae</taxon>
        <taxon>Brevibacterium</taxon>
    </lineage>
</organism>
<keyword evidence="3" id="KW-0285">Flavoprotein</keyword>
<evidence type="ECO:0000256" key="1">
    <source>
        <dbReference type="ARBA" id="ARBA00001974"/>
    </source>
</evidence>
<dbReference type="PANTHER" id="PTHR43884:SF20">
    <property type="entry name" value="ACYL-COA DEHYDROGENASE FADE28"/>
    <property type="match status" value="1"/>
</dbReference>
<dbReference type="OrthoDB" id="7328575at2"/>
<reference evidence="8 9" key="1">
    <citation type="submission" date="2017-09" db="EMBL/GenBank/DDBJ databases">
        <title>Bacterial strain isolated from the female urinary microbiota.</title>
        <authorList>
            <person name="Thomas-White K."/>
            <person name="Kumar N."/>
            <person name="Forster S."/>
            <person name="Putonti C."/>
            <person name="Lawley T."/>
            <person name="Wolfe A.J."/>
        </authorList>
    </citation>
    <scope>NUCLEOTIDE SEQUENCE [LARGE SCALE GENOMIC DNA]</scope>
    <source>
        <strain evidence="8 9">UMB0680</strain>
    </source>
</reference>
<dbReference type="InterPro" id="IPR009075">
    <property type="entry name" value="AcylCo_DH/oxidase_C"/>
</dbReference>
<evidence type="ECO:0000256" key="4">
    <source>
        <dbReference type="ARBA" id="ARBA00022827"/>
    </source>
</evidence>
<accession>A0A2N6PHE7</accession>
<dbReference type="SUPFAM" id="SSF56645">
    <property type="entry name" value="Acyl-CoA dehydrogenase NM domain-like"/>
    <property type="match status" value="1"/>
</dbReference>
<evidence type="ECO:0000259" key="6">
    <source>
        <dbReference type="Pfam" id="PF00441"/>
    </source>
</evidence>
<evidence type="ECO:0000256" key="2">
    <source>
        <dbReference type="ARBA" id="ARBA00009347"/>
    </source>
</evidence>
<keyword evidence="4" id="KW-0274">FAD</keyword>
<dbReference type="InterPro" id="IPR036250">
    <property type="entry name" value="AcylCo_DH-like_C"/>
</dbReference>
<evidence type="ECO:0000313" key="9">
    <source>
        <dbReference type="Proteomes" id="UP000235703"/>
    </source>
</evidence>
<comment type="caution">
    <text evidence="8">The sequence shown here is derived from an EMBL/GenBank/DDBJ whole genome shotgun (WGS) entry which is preliminary data.</text>
</comment>
<dbReference type="AlphaFoldDB" id="A0A2N6PHE7"/>
<evidence type="ECO:0000256" key="3">
    <source>
        <dbReference type="ARBA" id="ARBA00022630"/>
    </source>
</evidence>
<comment type="cofactor">
    <cofactor evidence="1">
        <name>FAD</name>
        <dbReference type="ChEBI" id="CHEBI:57692"/>
    </cofactor>
</comment>
<dbReference type="InterPro" id="IPR009100">
    <property type="entry name" value="AcylCoA_DH/oxidase_NM_dom_sf"/>
</dbReference>
<evidence type="ECO:0000259" key="7">
    <source>
        <dbReference type="Pfam" id="PF02771"/>
    </source>
</evidence>
<proteinExistence type="inferred from homology"/>
<dbReference type="Pfam" id="PF02771">
    <property type="entry name" value="Acyl-CoA_dh_N"/>
    <property type="match status" value="1"/>
</dbReference>
<dbReference type="InterPro" id="IPR037069">
    <property type="entry name" value="AcylCoA_DH/ox_N_sf"/>
</dbReference>
<feature type="domain" description="Acyl-CoA dehydrogenase/oxidase N-terminal" evidence="7">
    <location>
        <begin position="6"/>
        <end position="101"/>
    </location>
</feature>
<gene>
    <name evidence="8" type="ORF">CJ198_06890</name>
</gene>
<dbReference type="GO" id="GO:0050660">
    <property type="term" value="F:flavin adenine dinucleotide binding"/>
    <property type="evidence" value="ECO:0007669"/>
    <property type="project" value="InterPro"/>
</dbReference>
<evidence type="ECO:0008006" key="10">
    <source>
        <dbReference type="Google" id="ProtNLM"/>
    </source>
</evidence>
<comment type="similarity">
    <text evidence="2">Belongs to the acyl-CoA dehydrogenase family.</text>
</comment>
<evidence type="ECO:0000313" key="8">
    <source>
        <dbReference type="EMBL" id="PMB98093.1"/>
    </source>
</evidence>
<dbReference type="GO" id="GO:0003995">
    <property type="term" value="F:acyl-CoA dehydrogenase activity"/>
    <property type="evidence" value="ECO:0007669"/>
    <property type="project" value="TreeGrafter"/>
</dbReference>
<protein>
    <recommendedName>
        <fullName evidence="10">Acyl-CoA dehydrogenase</fullName>
    </recommendedName>
</protein>